<evidence type="ECO:0008006" key="4">
    <source>
        <dbReference type="Google" id="ProtNLM"/>
    </source>
</evidence>
<evidence type="ECO:0000313" key="2">
    <source>
        <dbReference type="EMBL" id="ARU02697.1"/>
    </source>
</evidence>
<name>A0A1Y0EGE5_9RHOB</name>
<dbReference type="EMBL" id="CP021431">
    <property type="protein sequence ID" value="ARU02697.1"/>
    <property type="molecule type" value="Genomic_DNA"/>
</dbReference>
<keyword evidence="1" id="KW-0472">Membrane</keyword>
<keyword evidence="1" id="KW-1133">Transmembrane helix</keyword>
<gene>
    <name evidence="2" type="ORF">LOKVESSMR4R_03425</name>
</gene>
<dbReference type="AlphaFoldDB" id="A0A1Y0EGE5"/>
<organism evidence="2 3">
    <name type="scientific">Yoonia vestfoldensis</name>
    <dbReference type="NCBI Taxonomy" id="245188"/>
    <lineage>
        <taxon>Bacteria</taxon>
        <taxon>Pseudomonadati</taxon>
        <taxon>Pseudomonadota</taxon>
        <taxon>Alphaproteobacteria</taxon>
        <taxon>Rhodobacterales</taxon>
        <taxon>Paracoccaceae</taxon>
        <taxon>Yoonia</taxon>
    </lineage>
</organism>
<keyword evidence="3" id="KW-1185">Reference proteome</keyword>
<keyword evidence="1" id="KW-0812">Transmembrane</keyword>
<evidence type="ECO:0000256" key="1">
    <source>
        <dbReference type="SAM" id="Phobius"/>
    </source>
</evidence>
<dbReference type="KEGG" id="lvs:LOKVESSMR4R_03425"/>
<dbReference type="Proteomes" id="UP000195273">
    <property type="component" value="Chromosome"/>
</dbReference>
<dbReference type="OrthoDB" id="9851626at2"/>
<protein>
    <recommendedName>
        <fullName evidence="4">DUF2802 domain-containing protein</fullName>
    </recommendedName>
</protein>
<feature type="transmembrane region" description="Helical" evidence="1">
    <location>
        <begin position="6"/>
        <end position="32"/>
    </location>
</feature>
<accession>A0A1Y0EGE5</accession>
<proteinExistence type="predicted"/>
<sequence>MTPNDAAILTTGQMMTIAVLLLNLLFVGWVFIGVRRNQRDLSDIRSSLKHIIQALPQGTNPEMITPQIETPIVQPPDADTSPGPQTKSAANIMAFIAARQAGHSVQEAAQRYDLTEDEALAISISYRDATPVSANNNAIS</sequence>
<dbReference type="RefSeq" id="WP_087211128.1">
    <property type="nucleotide sequence ID" value="NZ_CP021431.1"/>
</dbReference>
<evidence type="ECO:0000313" key="3">
    <source>
        <dbReference type="Proteomes" id="UP000195273"/>
    </source>
</evidence>
<reference evidence="2 3" key="1">
    <citation type="submission" date="2017-05" db="EMBL/GenBank/DDBJ databases">
        <title>Genome Sequence of Loktanella vestfoldensis Strain SMR4r Isolated from a Culture of the Diatom Skeletonema marinoi.</title>
        <authorList>
            <person name="Topel M."/>
            <person name="Pinder M.I.M."/>
            <person name="Johansson O.N."/>
            <person name="Kourtchenko O."/>
            <person name="Godhe A."/>
            <person name="Clarke A.K."/>
        </authorList>
    </citation>
    <scope>NUCLEOTIDE SEQUENCE [LARGE SCALE GENOMIC DNA]</scope>
    <source>
        <strain evidence="2 3">SMR4r</strain>
    </source>
</reference>